<dbReference type="InterPro" id="IPR044398">
    <property type="entry name" value="Globin-sensor_dom"/>
</dbReference>
<evidence type="ECO:0000313" key="9">
    <source>
        <dbReference type="Proteomes" id="UP000236959"/>
    </source>
</evidence>
<dbReference type="GO" id="GO:0005886">
    <property type="term" value="C:plasma membrane"/>
    <property type="evidence" value="ECO:0007669"/>
    <property type="project" value="UniProtKB-SubCell"/>
</dbReference>
<comment type="similarity">
    <text evidence="4">Belongs to the methyl-accepting chemotaxis (MCP) protein family.</text>
</comment>
<dbReference type="SUPFAM" id="SSF46458">
    <property type="entry name" value="Globin-like"/>
    <property type="match status" value="1"/>
</dbReference>
<name>A0A2S3UPM4_9HYPH</name>
<evidence type="ECO:0000256" key="1">
    <source>
        <dbReference type="ARBA" id="ARBA00004429"/>
    </source>
</evidence>
<evidence type="ECO:0000259" key="6">
    <source>
        <dbReference type="PROSITE" id="PS50111"/>
    </source>
</evidence>
<dbReference type="GO" id="GO:0004888">
    <property type="term" value="F:transmembrane signaling receptor activity"/>
    <property type="evidence" value="ECO:0007669"/>
    <property type="project" value="InterPro"/>
</dbReference>
<gene>
    <name evidence="8" type="ORF">CLV41_10891</name>
</gene>
<proteinExistence type="inferred from homology"/>
<sequence length="452" mass="48662">MTKITLQDRLTFHRLDEITVESLRSESKLVLDVLSRALDDFYDHVRKFPQTRKFFSDDAHMDKAKAAQVHHWSLITAAKFDEDYENSVRTIGEVHNRIGLDPSWYIGGYGFLVTALNEHILRNILRCGFGTMPSSRNRDRAARLQTAITRAAMLDMDIAISVYLEAGRRDRDETLARLASEFDQRVVGIVDSFAVSATDMQSASQTLSAVAEEASAQSMAVSAASEETTTNVQTVATAAEQLAISVQEIARQVSDSTQISLGAVDEAEQMNTKVQSLSSAAQTVGEVVKLISDIAEQTNLLALNATIEAARAGEAGKGFAVVASEVKQLATQTANATSDISAQISAIQNVTDDAVGAIQRISETIGKMNQISTAIASSVEEQDVATQEIARNVAEAAVGTQDVSSNIFGVKQATEETGKTSTLVLASASQLAEQADAIKSELGEFINLIRVV</sequence>
<accession>A0A2S3UPM4</accession>
<reference evidence="8 9" key="1">
    <citation type="submission" date="2018-01" db="EMBL/GenBank/DDBJ databases">
        <title>Genomic Encyclopedia of Archaeal and Bacterial Type Strains, Phase II (KMG-II): from individual species to whole genera.</title>
        <authorList>
            <person name="Goeker M."/>
        </authorList>
    </citation>
    <scope>NUCLEOTIDE SEQUENCE [LARGE SCALE GENOMIC DNA]</scope>
    <source>
        <strain evidence="8 9">DSM 17023</strain>
    </source>
</reference>
<keyword evidence="2" id="KW-0997">Cell inner membrane</keyword>
<dbReference type="GO" id="GO:0006935">
    <property type="term" value="P:chemotaxis"/>
    <property type="evidence" value="ECO:0007669"/>
    <property type="project" value="InterPro"/>
</dbReference>
<keyword evidence="2" id="KW-1003">Cell membrane</keyword>
<dbReference type="SMART" id="SM00283">
    <property type="entry name" value="MA"/>
    <property type="match status" value="1"/>
</dbReference>
<dbReference type="InterPro" id="IPR004090">
    <property type="entry name" value="Chemotax_Me-accpt_rcpt"/>
</dbReference>
<evidence type="ECO:0000313" key="8">
    <source>
        <dbReference type="EMBL" id="POF29668.1"/>
    </source>
</evidence>
<organism evidence="8 9">
    <name type="scientific">Roseibium marinum</name>
    <dbReference type="NCBI Taxonomy" id="281252"/>
    <lineage>
        <taxon>Bacteria</taxon>
        <taxon>Pseudomonadati</taxon>
        <taxon>Pseudomonadota</taxon>
        <taxon>Alphaproteobacteria</taxon>
        <taxon>Hyphomicrobiales</taxon>
        <taxon>Stappiaceae</taxon>
        <taxon>Roseibium</taxon>
    </lineage>
</organism>
<dbReference type="InterPro" id="IPR009050">
    <property type="entry name" value="Globin-like_sf"/>
</dbReference>
<evidence type="ECO:0000259" key="7">
    <source>
        <dbReference type="PROSITE" id="PS50192"/>
    </source>
</evidence>
<dbReference type="CDD" id="cd01068">
    <property type="entry name" value="globin_sensor"/>
    <property type="match status" value="1"/>
</dbReference>
<feature type="domain" description="Methyl-accepting transducer" evidence="6">
    <location>
        <begin position="196"/>
        <end position="432"/>
    </location>
</feature>
<protein>
    <submittedName>
        <fullName evidence="8">Methyl-accepting chemotaxis protein</fullName>
    </submittedName>
</protein>
<keyword evidence="3 5" id="KW-0807">Transducer</keyword>
<evidence type="ECO:0000256" key="4">
    <source>
        <dbReference type="ARBA" id="ARBA00029447"/>
    </source>
</evidence>
<evidence type="ECO:0000256" key="2">
    <source>
        <dbReference type="ARBA" id="ARBA00022519"/>
    </source>
</evidence>
<keyword evidence="9" id="KW-1185">Reference proteome</keyword>
<dbReference type="GO" id="GO:0007165">
    <property type="term" value="P:signal transduction"/>
    <property type="evidence" value="ECO:0007669"/>
    <property type="project" value="UniProtKB-KW"/>
</dbReference>
<dbReference type="Pfam" id="PF00015">
    <property type="entry name" value="MCPsignal"/>
    <property type="match status" value="1"/>
</dbReference>
<dbReference type="PROSITE" id="PS50111">
    <property type="entry name" value="CHEMOTAXIS_TRANSDUC_2"/>
    <property type="match status" value="1"/>
</dbReference>
<dbReference type="GO" id="GO:0019825">
    <property type="term" value="F:oxygen binding"/>
    <property type="evidence" value="ECO:0007669"/>
    <property type="project" value="InterPro"/>
</dbReference>
<comment type="caution">
    <text evidence="8">The sequence shown here is derived from an EMBL/GenBank/DDBJ whole genome shotgun (WGS) entry which is preliminary data.</text>
</comment>
<dbReference type="PROSITE" id="PS50192">
    <property type="entry name" value="T_SNARE"/>
    <property type="match status" value="1"/>
</dbReference>
<dbReference type="InterPro" id="IPR000727">
    <property type="entry name" value="T_SNARE_dom"/>
</dbReference>
<dbReference type="SUPFAM" id="SSF58104">
    <property type="entry name" value="Methyl-accepting chemotaxis protein (MCP) signaling domain"/>
    <property type="match status" value="1"/>
</dbReference>
<dbReference type="RefSeq" id="WP_103223731.1">
    <property type="nucleotide sequence ID" value="NZ_PPCN01000008.1"/>
</dbReference>
<evidence type="ECO:0000256" key="3">
    <source>
        <dbReference type="ARBA" id="ARBA00023224"/>
    </source>
</evidence>
<dbReference type="PANTHER" id="PTHR32089">
    <property type="entry name" value="METHYL-ACCEPTING CHEMOTAXIS PROTEIN MCPB"/>
    <property type="match status" value="1"/>
</dbReference>
<dbReference type="EMBL" id="PPCN01000008">
    <property type="protein sequence ID" value="POF29668.1"/>
    <property type="molecule type" value="Genomic_DNA"/>
</dbReference>
<dbReference type="PANTHER" id="PTHR32089:SF112">
    <property type="entry name" value="LYSOZYME-LIKE PROTEIN-RELATED"/>
    <property type="match status" value="1"/>
</dbReference>
<dbReference type="Proteomes" id="UP000236959">
    <property type="component" value="Unassembled WGS sequence"/>
</dbReference>
<evidence type="ECO:0000256" key="5">
    <source>
        <dbReference type="PROSITE-ProRule" id="PRU00284"/>
    </source>
</evidence>
<dbReference type="AlphaFoldDB" id="A0A2S3UPM4"/>
<dbReference type="InterPro" id="IPR012292">
    <property type="entry name" value="Globin/Proto"/>
</dbReference>
<feature type="domain" description="T-SNARE coiled-coil homology" evidence="7">
    <location>
        <begin position="348"/>
        <end position="410"/>
    </location>
</feature>
<dbReference type="GO" id="GO:0020037">
    <property type="term" value="F:heme binding"/>
    <property type="evidence" value="ECO:0007669"/>
    <property type="project" value="InterPro"/>
</dbReference>
<keyword evidence="2" id="KW-0472">Membrane</keyword>
<dbReference type="Gene3D" id="1.10.287.950">
    <property type="entry name" value="Methyl-accepting chemotaxis protein"/>
    <property type="match status" value="1"/>
</dbReference>
<dbReference type="Pfam" id="PF11563">
    <property type="entry name" value="Protoglobin"/>
    <property type="match status" value="1"/>
</dbReference>
<dbReference type="InterPro" id="IPR039379">
    <property type="entry name" value="Protoglobin_sensor_dom"/>
</dbReference>
<comment type="subcellular location">
    <subcellularLocation>
        <location evidence="1">Cell inner membrane</location>
        <topology evidence="1">Multi-pass membrane protein</topology>
    </subcellularLocation>
</comment>
<dbReference type="InterPro" id="IPR004089">
    <property type="entry name" value="MCPsignal_dom"/>
</dbReference>
<dbReference type="OrthoDB" id="4514964at2"/>
<dbReference type="PRINTS" id="PR00260">
    <property type="entry name" value="CHEMTRNSDUCR"/>
</dbReference>
<dbReference type="Gene3D" id="1.10.490.10">
    <property type="entry name" value="Globins"/>
    <property type="match status" value="1"/>
</dbReference>